<protein>
    <recommendedName>
        <fullName evidence="11">Ribosome biogenesis protein NSA1</fullName>
    </recommendedName>
</protein>
<keyword evidence="4" id="KW-0926">Vacuole</keyword>
<evidence type="ECO:0008006" key="11">
    <source>
        <dbReference type="Google" id="ProtNLM"/>
    </source>
</evidence>
<organism evidence="9 10">
    <name type="scientific">Diutina rugosa</name>
    <name type="common">Yeast</name>
    <name type="synonym">Candida rugosa</name>
    <dbReference type="NCBI Taxonomy" id="5481"/>
    <lineage>
        <taxon>Eukaryota</taxon>
        <taxon>Fungi</taxon>
        <taxon>Dikarya</taxon>
        <taxon>Ascomycota</taxon>
        <taxon>Saccharomycotina</taxon>
        <taxon>Pichiomycetes</taxon>
        <taxon>Debaryomycetaceae</taxon>
        <taxon>Diutina</taxon>
    </lineage>
</organism>
<evidence type="ECO:0000256" key="8">
    <source>
        <dbReference type="ARBA" id="ARBA00025740"/>
    </source>
</evidence>
<reference evidence="9 10" key="1">
    <citation type="submission" date="2019-07" db="EMBL/GenBank/DDBJ databases">
        <title>Genome assembly of two rare yeast pathogens: Diutina rugosa and Trichomonascus ciferrii.</title>
        <authorList>
            <person name="Mixao V."/>
            <person name="Saus E."/>
            <person name="Hansen A."/>
            <person name="Lass-Flor C."/>
            <person name="Gabaldon T."/>
        </authorList>
    </citation>
    <scope>NUCLEOTIDE SEQUENCE [LARGE SCALE GENOMIC DNA]</scope>
    <source>
        <strain evidence="9 10">CBS 613</strain>
    </source>
</reference>
<dbReference type="SUPFAM" id="SSF50978">
    <property type="entry name" value="WD40 repeat-like"/>
    <property type="match status" value="1"/>
</dbReference>
<dbReference type="RefSeq" id="XP_034011039.1">
    <property type="nucleotide sequence ID" value="XM_034157020.1"/>
</dbReference>
<keyword evidence="5" id="KW-0853">WD repeat</keyword>
<name>A0A642UIK0_DIURU</name>
<comment type="caution">
    <text evidence="9">The sequence shown here is derived from an EMBL/GenBank/DDBJ whole genome shotgun (WGS) entry which is preliminary data.</text>
</comment>
<dbReference type="EMBL" id="SWFT01000121">
    <property type="protein sequence ID" value="KAA8899693.1"/>
    <property type="molecule type" value="Genomic_DNA"/>
</dbReference>
<comment type="similarity">
    <text evidence="8">Belongs to the WD repeat PROPPIN family.</text>
</comment>
<evidence type="ECO:0000313" key="9">
    <source>
        <dbReference type="EMBL" id="KAA8899693.1"/>
    </source>
</evidence>
<comment type="subcellular location">
    <subcellularLocation>
        <location evidence="2">Endomembrane system</location>
        <topology evidence="2">Peripheral membrane protein</topology>
    </subcellularLocation>
    <subcellularLocation>
        <location evidence="1">Vacuole</location>
    </subcellularLocation>
</comment>
<keyword evidence="10" id="KW-1185">Reference proteome</keyword>
<dbReference type="Proteomes" id="UP000449547">
    <property type="component" value="Unassembled WGS sequence"/>
</dbReference>
<dbReference type="OMA" id="MNRKRMC"/>
<dbReference type="GO" id="GO:0005773">
    <property type="term" value="C:vacuole"/>
    <property type="evidence" value="ECO:0007669"/>
    <property type="project" value="UniProtKB-SubCell"/>
</dbReference>
<accession>A0A642UIK0</accession>
<evidence type="ECO:0000256" key="7">
    <source>
        <dbReference type="ARBA" id="ARBA00022927"/>
    </source>
</evidence>
<evidence type="ECO:0000256" key="1">
    <source>
        <dbReference type="ARBA" id="ARBA00004116"/>
    </source>
</evidence>
<dbReference type="InterPro" id="IPR048720">
    <property type="entry name" value="PROPPIN"/>
</dbReference>
<keyword evidence="7" id="KW-0653">Protein transport</keyword>
<evidence type="ECO:0000313" key="10">
    <source>
        <dbReference type="Proteomes" id="UP000449547"/>
    </source>
</evidence>
<evidence type="ECO:0000256" key="3">
    <source>
        <dbReference type="ARBA" id="ARBA00022448"/>
    </source>
</evidence>
<evidence type="ECO:0000256" key="4">
    <source>
        <dbReference type="ARBA" id="ARBA00022554"/>
    </source>
</evidence>
<dbReference type="OrthoDB" id="1667587at2759"/>
<evidence type="ECO:0000256" key="5">
    <source>
        <dbReference type="ARBA" id="ARBA00022574"/>
    </source>
</evidence>
<dbReference type="InterPro" id="IPR036322">
    <property type="entry name" value="WD40_repeat_dom_sf"/>
</dbReference>
<sequence>MINDLEFNQDYTSLMVATPTGYTIYTTDPFGEYYSSFKSARRKSVVSSDSAPDDVDMDASECPTKFLKMLLSTSLTIIVPENEPRQVEIHNLKQHVKVCTLRFSEDIVGVKLNKKRLVVATTSTLSIYDLSQVKSVGTIAAKSGPYDLARDDKTLAFAVENIDKNSPIWESEFPVYHPDGKSLTPHQLRKKTGYVVLYDTIDSRPLFAFKAHDSTIGHITVYGTSSSPKLSIATASTKGTVVRVFTWESGAITSVQAFRRGHNPTAIASLVFDQEAEVLGCASENTVHLFDLLDGNQVSKPDDNEDELNDNLANLLVAKEGKKRSVMSGIMKKLPYKDFLEPKRAFAYVRLAGTHARVELGFSQQHHLYVASYDQAKLFDYKLPERGESRQECHLVLEYDL</sequence>
<dbReference type="GeneID" id="54782827"/>
<dbReference type="GO" id="GO:0012505">
    <property type="term" value="C:endomembrane system"/>
    <property type="evidence" value="ECO:0007669"/>
    <property type="project" value="UniProtKB-SubCell"/>
</dbReference>
<evidence type="ECO:0000256" key="2">
    <source>
        <dbReference type="ARBA" id="ARBA00004184"/>
    </source>
</evidence>
<gene>
    <name evidence="9" type="ORF">DIURU_004176</name>
</gene>
<keyword evidence="6" id="KW-0677">Repeat</keyword>
<dbReference type="GO" id="GO:0015031">
    <property type="term" value="P:protein transport"/>
    <property type="evidence" value="ECO:0007669"/>
    <property type="project" value="UniProtKB-KW"/>
</dbReference>
<dbReference type="PANTHER" id="PTHR11227">
    <property type="entry name" value="WD-REPEAT PROTEIN INTERACTING WITH PHOSPHOINOSIDES WIPI -RELATED"/>
    <property type="match status" value="1"/>
</dbReference>
<dbReference type="AlphaFoldDB" id="A0A642UIK0"/>
<proteinExistence type="inferred from homology"/>
<dbReference type="Pfam" id="PF21032">
    <property type="entry name" value="PROPPIN"/>
    <property type="match status" value="2"/>
</dbReference>
<dbReference type="InterPro" id="IPR015943">
    <property type="entry name" value="WD40/YVTN_repeat-like_dom_sf"/>
</dbReference>
<dbReference type="Gene3D" id="2.130.10.10">
    <property type="entry name" value="YVTN repeat-like/Quinoprotein amine dehydrogenase"/>
    <property type="match status" value="1"/>
</dbReference>
<evidence type="ECO:0000256" key="6">
    <source>
        <dbReference type="ARBA" id="ARBA00022737"/>
    </source>
</evidence>
<dbReference type="VEuPathDB" id="FungiDB:DIURU_004176"/>
<keyword evidence="3" id="KW-0813">Transport</keyword>